<evidence type="ECO:0000313" key="5">
    <source>
        <dbReference type="Proteomes" id="UP000540556"/>
    </source>
</evidence>
<comment type="caution">
    <text evidence="4">The sequence shown here is derived from an EMBL/GenBank/DDBJ whole genome shotgun (WGS) entry which is preliminary data.</text>
</comment>
<organism evidence="4 5">
    <name type="scientific">Gluconacetobacter takamatsuzukensis</name>
    <dbReference type="NCBI Taxonomy" id="1286190"/>
    <lineage>
        <taxon>Bacteria</taxon>
        <taxon>Pseudomonadati</taxon>
        <taxon>Pseudomonadota</taxon>
        <taxon>Alphaproteobacteria</taxon>
        <taxon>Acetobacterales</taxon>
        <taxon>Acetobacteraceae</taxon>
        <taxon>Gluconacetobacter</taxon>
    </lineage>
</organism>
<dbReference type="InterPro" id="IPR057055">
    <property type="entry name" value="wHTH-PRTase_assoc"/>
</dbReference>
<dbReference type="Pfam" id="PF24409">
    <property type="entry name" value="wHTH-PRTase_assc"/>
    <property type="match status" value="1"/>
</dbReference>
<gene>
    <name evidence="4" type="ORF">HLH27_02970</name>
</gene>
<reference evidence="4 5" key="1">
    <citation type="submission" date="2020-04" db="EMBL/GenBank/DDBJ databases">
        <title>Description of novel Gluconacetobacter.</title>
        <authorList>
            <person name="Sombolestani A."/>
        </authorList>
    </citation>
    <scope>NUCLEOTIDE SEQUENCE [LARGE SCALE GENOMIC DNA]</scope>
    <source>
        <strain evidence="4 5">LMG 27800</strain>
    </source>
</reference>
<evidence type="ECO:0000256" key="1">
    <source>
        <dbReference type="SAM" id="MobiDB-lite"/>
    </source>
</evidence>
<accession>A0A7W4PND7</accession>
<dbReference type="EMBL" id="JABEQK010000002">
    <property type="protein sequence ID" value="MBB2203978.1"/>
    <property type="molecule type" value="Genomic_DNA"/>
</dbReference>
<keyword evidence="5" id="KW-1185">Reference proteome</keyword>
<evidence type="ECO:0000313" key="4">
    <source>
        <dbReference type="EMBL" id="MBB2203978.1"/>
    </source>
</evidence>
<feature type="region of interest" description="Disordered" evidence="1">
    <location>
        <begin position="88"/>
        <end position="115"/>
    </location>
</feature>
<dbReference type="Proteomes" id="UP000540556">
    <property type="component" value="Unassembled WGS sequence"/>
</dbReference>
<dbReference type="RefSeq" id="WP_182947661.1">
    <property type="nucleotide sequence ID" value="NZ_JABEQK010000002.1"/>
</dbReference>
<evidence type="ECO:0000259" key="2">
    <source>
        <dbReference type="Pfam" id="PF24390"/>
    </source>
</evidence>
<dbReference type="AlphaFoldDB" id="A0A7W4PND7"/>
<protein>
    <submittedName>
        <fullName evidence="4">Uncharacterized protein</fullName>
    </submittedName>
</protein>
<sequence length="415" mass="46502">MKRPRLSAAVTSRQWIKQFSPADQSAAIDLVDALLLMNEEDVSSEIRKQLRRLAQTRHGARKKIGLYAEREFAEKLIFKSKLTKDSDNRERRRAYGNTGPKAVNPIRGKTRVGSEGPAAFHISQGVEKFRSIFLNNPGPDRIRRNKVSMITIVTDFIGSGSRVISMIDKFLNVPSVQAWRSKKWIEFSVVAAASTISGIKNIEAHKSKPEVFVSHIAPSISTYHNIELAERWKDLIRRYGPRSGRGSSSLGYKDGGALIAFSYRFPNNAPLIFHESTPKWQPLFTGGISPDMAPAFGIKTENSRAVDALNLDVMNLPSDIIGSDARMIVILKAIRGRWRKGQEVALAEKSGLSVPEILDSYSDGKERGFLTEEGRLTDRAHQFMRSSLKLKRSARTLPINEKPYYPQALRVPTEV</sequence>
<evidence type="ECO:0000259" key="3">
    <source>
        <dbReference type="Pfam" id="PF24409"/>
    </source>
</evidence>
<dbReference type="Pfam" id="PF24390">
    <property type="entry name" value="PRTase-CE"/>
    <property type="match status" value="1"/>
</dbReference>
<feature type="domain" description="PRTase-CE" evidence="2">
    <location>
        <begin position="13"/>
        <end position="284"/>
    </location>
</feature>
<name>A0A7W4PND7_9PROT</name>
<feature type="domain" description="PRTase associated wHTH" evidence="3">
    <location>
        <begin position="328"/>
        <end position="410"/>
    </location>
</feature>
<proteinExistence type="predicted"/>
<dbReference type="InterPro" id="IPR056920">
    <property type="entry name" value="PRTase-CE"/>
</dbReference>